<feature type="compositionally biased region" description="Low complexity" evidence="1">
    <location>
        <begin position="298"/>
        <end position="330"/>
    </location>
</feature>
<organism evidence="2 3">
    <name type="scientific">Galerina marginata (strain CBS 339.88)</name>
    <dbReference type="NCBI Taxonomy" id="685588"/>
    <lineage>
        <taxon>Eukaryota</taxon>
        <taxon>Fungi</taxon>
        <taxon>Dikarya</taxon>
        <taxon>Basidiomycota</taxon>
        <taxon>Agaricomycotina</taxon>
        <taxon>Agaricomycetes</taxon>
        <taxon>Agaricomycetidae</taxon>
        <taxon>Agaricales</taxon>
        <taxon>Agaricineae</taxon>
        <taxon>Strophariaceae</taxon>
        <taxon>Galerina</taxon>
    </lineage>
</organism>
<reference evidence="3" key="1">
    <citation type="journal article" date="2014" name="Proc. Natl. Acad. Sci. U.S.A.">
        <title>Extensive sampling of basidiomycete genomes demonstrates inadequacy of the white-rot/brown-rot paradigm for wood decay fungi.</title>
        <authorList>
            <person name="Riley R."/>
            <person name="Salamov A.A."/>
            <person name="Brown D.W."/>
            <person name="Nagy L.G."/>
            <person name="Floudas D."/>
            <person name="Held B.W."/>
            <person name="Levasseur A."/>
            <person name="Lombard V."/>
            <person name="Morin E."/>
            <person name="Otillar R."/>
            <person name="Lindquist E.A."/>
            <person name="Sun H."/>
            <person name="LaButti K.M."/>
            <person name="Schmutz J."/>
            <person name="Jabbour D."/>
            <person name="Luo H."/>
            <person name="Baker S.E."/>
            <person name="Pisabarro A.G."/>
            <person name="Walton J.D."/>
            <person name="Blanchette R.A."/>
            <person name="Henrissat B."/>
            <person name="Martin F."/>
            <person name="Cullen D."/>
            <person name="Hibbett D.S."/>
            <person name="Grigoriev I.V."/>
        </authorList>
    </citation>
    <scope>NUCLEOTIDE SEQUENCE [LARGE SCALE GENOMIC DNA]</scope>
    <source>
        <strain evidence="3">CBS 339.88</strain>
    </source>
</reference>
<evidence type="ECO:0000256" key="1">
    <source>
        <dbReference type="SAM" id="MobiDB-lite"/>
    </source>
</evidence>
<feature type="compositionally biased region" description="Acidic residues" evidence="1">
    <location>
        <begin position="342"/>
        <end position="355"/>
    </location>
</feature>
<sequence length="537" mass="57453">MNSREPPKPAVILATPVNVEESRAQRLQRQQARFRDRGGIFVPSSRNTLADILLGKALPLKRPHRSRSVSASPTKGRGHTGNSTAQDLNVTALHAASRRSPRKHGRPSALSVDVEDGGANTTVISVEPVKKTDGAKASKQDLQPKPKRVTKSTSKASIPKVASTSTKKIKKTENGPPENVGNVKPVPKSKGSKASTSKTSKVSAAREEFENSDGDLPVPMTKSKSKAPRKPRKPKVPKATGSQVAKDVKTKGKPTVSARNSEATSSMNALHAPSPPTRSRPRKSDLYSDGFSEDEYVPKAAARPAKAGAKSTLSNKPKPASSKLPSAPSKRNQKGIAGLPDIPEENEDWAEDQEGADGVHSLATKENAIPEPRTNASKGKKRVAQDAELEQEPPEPPKKRLKKSDKGGNSADPESSKAKTQKKGSTKRPRTEDIADESNKKATKRKKGADDSESDAVEGTKTSRPRSQKFANGATKPSCRQATKTAKRKENSSAPALSKVQGKAAVRKGPPKSVLQRIKDSRPDDADNEPDPIDFLS</sequence>
<feature type="compositionally biased region" description="Basic residues" evidence="1">
    <location>
        <begin position="96"/>
        <end position="106"/>
    </location>
</feature>
<accession>A0A067T7R2</accession>
<feature type="compositionally biased region" description="Acidic residues" evidence="1">
    <location>
        <begin position="526"/>
        <end position="537"/>
    </location>
</feature>
<feature type="compositionally biased region" description="Polar residues" evidence="1">
    <location>
        <begin position="257"/>
        <end position="268"/>
    </location>
</feature>
<protein>
    <submittedName>
        <fullName evidence="2">Uncharacterized protein</fullName>
    </submittedName>
</protein>
<feature type="compositionally biased region" description="Basic and acidic residues" evidence="1">
    <location>
        <begin position="429"/>
        <end position="440"/>
    </location>
</feature>
<dbReference type="HOGENOM" id="CLU_497875_0_0_1"/>
<gene>
    <name evidence="2" type="ORF">GALMADRAFT_245561</name>
</gene>
<dbReference type="OrthoDB" id="3047765at2759"/>
<dbReference type="EMBL" id="KL142375">
    <property type="protein sequence ID" value="KDR78397.1"/>
    <property type="molecule type" value="Genomic_DNA"/>
</dbReference>
<feature type="compositionally biased region" description="Basic and acidic residues" evidence="1">
    <location>
        <begin position="128"/>
        <end position="144"/>
    </location>
</feature>
<feature type="compositionally biased region" description="Basic residues" evidence="1">
    <location>
        <begin position="223"/>
        <end position="236"/>
    </location>
</feature>
<feature type="compositionally biased region" description="Polar residues" evidence="1">
    <location>
        <begin position="80"/>
        <end position="89"/>
    </location>
</feature>
<dbReference type="STRING" id="685588.A0A067T7R2"/>
<dbReference type="AlphaFoldDB" id="A0A067T7R2"/>
<feature type="region of interest" description="Disordered" evidence="1">
    <location>
        <begin position="61"/>
        <end position="537"/>
    </location>
</feature>
<evidence type="ECO:0000313" key="2">
    <source>
        <dbReference type="EMBL" id="KDR78397.1"/>
    </source>
</evidence>
<proteinExistence type="predicted"/>
<dbReference type="Proteomes" id="UP000027222">
    <property type="component" value="Unassembled WGS sequence"/>
</dbReference>
<feature type="compositionally biased region" description="Polar residues" evidence="1">
    <location>
        <begin position="151"/>
        <end position="166"/>
    </location>
</feature>
<keyword evidence="3" id="KW-1185">Reference proteome</keyword>
<feature type="compositionally biased region" description="Low complexity" evidence="1">
    <location>
        <begin position="188"/>
        <end position="203"/>
    </location>
</feature>
<evidence type="ECO:0000313" key="3">
    <source>
        <dbReference type="Proteomes" id="UP000027222"/>
    </source>
</evidence>
<name>A0A067T7R2_GALM3</name>
<feature type="compositionally biased region" description="Basic residues" evidence="1">
    <location>
        <begin position="419"/>
        <end position="428"/>
    </location>
</feature>